<dbReference type="AlphaFoldDB" id="A0A067QS93"/>
<accession>A0A067QS93</accession>
<dbReference type="InParanoid" id="A0A067QS93"/>
<dbReference type="PANTHER" id="PTHR45632">
    <property type="entry name" value="LD33804P"/>
    <property type="match status" value="1"/>
</dbReference>
<dbReference type="Gene3D" id="3.30.710.10">
    <property type="entry name" value="Potassium Channel Kv1.1, Chain A"/>
    <property type="match status" value="1"/>
</dbReference>
<dbReference type="PANTHER" id="PTHR45632:SF3">
    <property type="entry name" value="KELCH-LIKE PROTEIN 32"/>
    <property type="match status" value="1"/>
</dbReference>
<dbReference type="InterPro" id="IPR000210">
    <property type="entry name" value="BTB/POZ_dom"/>
</dbReference>
<dbReference type="OMA" id="FRWVDIR"/>
<protein>
    <submittedName>
        <fullName evidence="4">Kelch-like protein 10</fullName>
    </submittedName>
</protein>
<dbReference type="SUPFAM" id="SSF54695">
    <property type="entry name" value="POZ domain"/>
    <property type="match status" value="1"/>
</dbReference>
<dbReference type="PROSITE" id="PS50097">
    <property type="entry name" value="BTB"/>
    <property type="match status" value="1"/>
</dbReference>
<dbReference type="InterPro" id="IPR011333">
    <property type="entry name" value="SKP1/BTB/POZ_sf"/>
</dbReference>
<feature type="domain" description="BTB" evidence="3">
    <location>
        <begin position="1"/>
        <end position="59"/>
    </location>
</feature>
<dbReference type="EMBL" id="KK853357">
    <property type="protein sequence ID" value="KDR08179.1"/>
    <property type="molecule type" value="Genomic_DNA"/>
</dbReference>
<keyword evidence="5" id="KW-1185">Reference proteome</keyword>
<gene>
    <name evidence="4" type="ORF">L798_02302</name>
</gene>
<proteinExistence type="predicted"/>
<sequence>MRMTCNFLLAVSPNRRFRTLFTTSLHTSEETDILLHRVSSDMMTQILDYVYFRWVDIRSDNARQLLETAEYLWVPGVTELCCDFLKDEINVDKCIGILQFAR</sequence>
<evidence type="ECO:0000259" key="3">
    <source>
        <dbReference type="PROSITE" id="PS50097"/>
    </source>
</evidence>
<evidence type="ECO:0000313" key="5">
    <source>
        <dbReference type="Proteomes" id="UP000027135"/>
    </source>
</evidence>
<dbReference type="Pfam" id="PF00651">
    <property type="entry name" value="BTB"/>
    <property type="match status" value="1"/>
</dbReference>
<keyword evidence="2" id="KW-0677">Repeat</keyword>
<evidence type="ECO:0000256" key="1">
    <source>
        <dbReference type="ARBA" id="ARBA00022441"/>
    </source>
</evidence>
<dbReference type="eggNOG" id="KOG4441">
    <property type="taxonomic scope" value="Eukaryota"/>
</dbReference>
<evidence type="ECO:0000256" key="2">
    <source>
        <dbReference type="ARBA" id="ARBA00022737"/>
    </source>
</evidence>
<name>A0A067QS93_ZOONE</name>
<keyword evidence="1" id="KW-0880">Kelch repeat</keyword>
<dbReference type="Proteomes" id="UP000027135">
    <property type="component" value="Unassembled WGS sequence"/>
</dbReference>
<reference evidence="4 5" key="1">
    <citation type="journal article" date="2014" name="Nat. Commun.">
        <title>Molecular traces of alternative social organization in a termite genome.</title>
        <authorList>
            <person name="Terrapon N."/>
            <person name="Li C."/>
            <person name="Robertson H.M."/>
            <person name="Ji L."/>
            <person name="Meng X."/>
            <person name="Booth W."/>
            <person name="Chen Z."/>
            <person name="Childers C.P."/>
            <person name="Glastad K.M."/>
            <person name="Gokhale K."/>
            <person name="Gowin J."/>
            <person name="Gronenberg W."/>
            <person name="Hermansen R.A."/>
            <person name="Hu H."/>
            <person name="Hunt B.G."/>
            <person name="Huylmans A.K."/>
            <person name="Khalil S.M."/>
            <person name="Mitchell R.D."/>
            <person name="Munoz-Torres M.C."/>
            <person name="Mustard J.A."/>
            <person name="Pan H."/>
            <person name="Reese J.T."/>
            <person name="Scharf M.E."/>
            <person name="Sun F."/>
            <person name="Vogel H."/>
            <person name="Xiao J."/>
            <person name="Yang W."/>
            <person name="Yang Z."/>
            <person name="Yang Z."/>
            <person name="Zhou J."/>
            <person name="Zhu J."/>
            <person name="Brent C.S."/>
            <person name="Elsik C.G."/>
            <person name="Goodisman M.A."/>
            <person name="Liberles D.A."/>
            <person name="Roe R.M."/>
            <person name="Vargo E.L."/>
            <person name="Vilcinskas A."/>
            <person name="Wang J."/>
            <person name="Bornberg-Bauer E."/>
            <person name="Korb J."/>
            <person name="Zhang G."/>
            <person name="Liebig J."/>
        </authorList>
    </citation>
    <scope>NUCLEOTIDE SEQUENCE [LARGE SCALE GENOMIC DNA]</scope>
    <source>
        <tissue evidence="4">Whole organism</tissue>
    </source>
</reference>
<evidence type="ECO:0000313" key="4">
    <source>
        <dbReference type="EMBL" id="KDR08179.1"/>
    </source>
</evidence>
<organism evidence="4 5">
    <name type="scientific">Zootermopsis nevadensis</name>
    <name type="common">Dampwood termite</name>
    <dbReference type="NCBI Taxonomy" id="136037"/>
    <lineage>
        <taxon>Eukaryota</taxon>
        <taxon>Metazoa</taxon>
        <taxon>Ecdysozoa</taxon>
        <taxon>Arthropoda</taxon>
        <taxon>Hexapoda</taxon>
        <taxon>Insecta</taxon>
        <taxon>Pterygota</taxon>
        <taxon>Neoptera</taxon>
        <taxon>Polyneoptera</taxon>
        <taxon>Dictyoptera</taxon>
        <taxon>Blattodea</taxon>
        <taxon>Blattoidea</taxon>
        <taxon>Termitoidae</taxon>
        <taxon>Termopsidae</taxon>
        <taxon>Zootermopsis</taxon>
    </lineage>
</organism>